<dbReference type="InterPro" id="IPR035076">
    <property type="entry name" value="Toxin/TOLIP"/>
</dbReference>
<evidence type="ECO:0000313" key="3">
    <source>
        <dbReference type="EMBL" id="RNA06691.1"/>
    </source>
</evidence>
<name>A0A3M7Q6P4_BRAPC</name>
<gene>
    <name evidence="3" type="ORF">BpHYR1_012671</name>
</gene>
<protein>
    <recommendedName>
        <fullName evidence="2">Snake toxin/toxin-like domain-containing protein</fullName>
    </recommendedName>
</protein>
<dbReference type="EMBL" id="REGN01007308">
    <property type="protein sequence ID" value="RNA06691.1"/>
    <property type="molecule type" value="Genomic_DNA"/>
</dbReference>
<feature type="signal peptide" evidence="1">
    <location>
        <begin position="1"/>
        <end position="22"/>
    </location>
</feature>
<keyword evidence="1" id="KW-0732">Signal</keyword>
<dbReference type="AlphaFoldDB" id="A0A3M7Q6P4"/>
<feature type="domain" description="Snake toxin/toxin-like" evidence="2">
    <location>
        <begin position="23"/>
        <end position="94"/>
    </location>
</feature>
<dbReference type="Pfam" id="PF00087">
    <property type="entry name" value="Toxin_TOLIP"/>
    <property type="match status" value="1"/>
</dbReference>
<sequence length="119" mass="12881">MNSFVILMSVSLMANLVPTSHELECYECVGCAGIGTLKACSSGERFCQKIVSDQVGIKMVAKGCVYFCVETDPVFFKLFESEGGSFCCNTDGCNFGIKVSSSVQLLFLSTGFALMTKFF</sequence>
<dbReference type="Gene3D" id="2.10.60.10">
    <property type="entry name" value="CD59"/>
    <property type="match status" value="1"/>
</dbReference>
<organism evidence="3 4">
    <name type="scientific">Brachionus plicatilis</name>
    <name type="common">Marine rotifer</name>
    <name type="synonym">Brachionus muelleri</name>
    <dbReference type="NCBI Taxonomy" id="10195"/>
    <lineage>
        <taxon>Eukaryota</taxon>
        <taxon>Metazoa</taxon>
        <taxon>Spiralia</taxon>
        <taxon>Gnathifera</taxon>
        <taxon>Rotifera</taxon>
        <taxon>Eurotatoria</taxon>
        <taxon>Monogononta</taxon>
        <taxon>Pseudotrocha</taxon>
        <taxon>Ploima</taxon>
        <taxon>Brachionidae</taxon>
        <taxon>Brachionus</taxon>
    </lineage>
</organism>
<proteinExistence type="predicted"/>
<feature type="chain" id="PRO_5018009308" description="Snake toxin/toxin-like domain-containing protein" evidence="1">
    <location>
        <begin position="23"/>
        <end position="119"/>
    </location>
</feature>
<keyword evidence="4" id="KW-1185">Reference proteome</keyword>
<reference evidence="3 4" key="1">
    <citation type="journal article" date="2018" name="Sci. Rep.">
        <title>Genomic signatures of local adaptation to the degree of environmental predictability in rotifers.</title>
        <authorList>
            <person name="Franch-Gras L."/>
            <person name="Hahn C."/>
            <person name="Garcia-Roger E.M."/>
            <person name="Carmona M.J."/>
            <person name="Serra M."/>
            <person name="Gomez A."/>
        </authorList>
    </citation>
    <scope>NUCLEOTIDE SEQUENCE [LARGE SCALE GENOMIC DNA]</scope>
    <source>
        <strain evidence="3">HYR1</strain>
    </source>
</reference>
<dbReference type="CDD" id="cd00117">
    <property type="entry name" value="TFP"/>
    <property type="match status" value="1"/>
</dbReference>
<evidence type="ECO:0000313" key="4">
    <source>
        <dbReference type="Proteomes" id="UP000276133"/>
    </source>
</evidence>
<accession>A0A3M7Q6P4</accession>
<evidence type="ECO:0000259" key="2">
    <source>
        <dbReference type="Pfam" id="PF00087"/>
    </source>
</evidence>
<comment type="caution">
    <text evidence="3">The sequence shown here is derived from an EMBL/GenBank/DDBJ whole genome shotgun (WGS) entry which is preliminary data.</text>
</comment>
<dbReference type="Proteomes" id="UP000276133">
    <property type="component" value="Unassembled WGS sequence"/>
</dbReference>
<evidence type="ECO:0000256" key="1">
    <source>
        <dbReference type="SAM" id="SignalP"/>
    </source>
</evidence>
<dbReference type="SUPFAM" id="SSF57302">
    <property type="entry name" value="Snake toxin-like"/>
    <property type="match status" value="1"/>
</dbReference>
<dbReference type="InterPro" id="IPR045860">
    <property type="entry name" value="Snake_toxin-like_sf"/>
</dbReference>